<evidence type="ECO:0000313" key="5">
    <source>
        <dbReference type="Proteomes" id="UP001295444"/>
    </source>
</evidence>
<evidence type="ECO:0000313" key="4">
    <source>
        <dbReference type="EMBL" id="CAH2300788.1"/>
    </source>
</evidence>
<gene>
    <name evidence="4" type="ORF">PECUL_23A047431</name>
</gene>
<dbReference type="PANTHER" id="PTHR37456:SF3">
    <property type="entry name" value="COLLAGEN ALPHA-1(XXV) CHAIN"/>
    <property type="match status" value="1"/>
</dbReference>
<reference evidence="4" key="1">
    <citation type="submission" date="2022-03" db="EMBL/GenBank/DDBJ databases">
        <authorList>
            <person name="Alioto T."/>
            <person name="Alioto T."/>
            <person name="Gomez Garrido J."/>
        </authorList>
    </citation>
    <scope>NUCLEOTIDE SEQUENCE</scope>
</reference>
<keyword evidence="1" id="KW-0677">Repeat</keyword>
<evidence type="ECO:0000256" key="3">
    <source>
        <dbReference type="SAM" id="Phobius"/>
    </source>
</evidence>
<keyword evidence="5" id="KW-1185">Reference proteome</keyword>
<organism evidence="4 5">
    <name type="scientific">Pelobates cultripes</name>
    <name type="common">Western spadefoot toad</name>
    <dbReference type="NCBI Taxonomy" id="61616"/>
    <lineage>
        <taxon>Eukaryota</taxon>
        <taxon>Metazoa</taxon>
        <taxon>Chordata</taxon>
        <taxon>Craniata</taxon>
        <taxon>Vertebrata</taxon>
        <taxon>Euteleostomi</taxon>
        <taxon>Amphibia</taxon>
        <taxon>Batrachia</taxon>
        <taxon>Anura</taxon>
        <taxon>Pelobatoidea</taxon>
        <taxon>Pelobatidae</taxon>
        <taxon>Pelobates</taxon>
    </lineage>
</organism>
<sequence length="210" mass="22763">MMVKSENKTMVGTYQTCNGETPRDGPCSWGRTLPNVLAFVLSVFSLAFCLYLNIKSNDLHGRIWAVEHGKSGDLSFHVPGLSVDQLNSIVQEKVDQLLSQRSYEHMAKIRISREAPAECNCPAGPPGQRGKRGRRGEPGPPVSITIHSILLMNSDVTHAVLIESFVTVAGHRECGTEGGCTTIGQHAILRTKFTVASQNAGVKLLVAQLV</sequence>
<name>A0AAD1SGS5_PELCU</name>
<dbReference type="EMBL" id="OW240917">
    <property type="protein sequence ID" value="CAH2300788.1"/>
    <property type="molecule type" value="Genomic_DNA"/>
</dbReference>
<dbReference type="GO" id="GO:0005581">
    <property type="term" value="C:collagen trimer"/>
    <property type="evidence" value="ECO:0007669"/>
    <property type="project" value="UniProtKB-KW"/>
</dbReference>
<keyword evidence="3" id="KW-1133">Transmembrane helix</keyword>
<accession>A0AAD1SGS5</accession>
<dbReference type="AlphaFoldDB" id="A0AAD1SGS5"/>
<keyword evidence="3" id="KW-0472">Membrane</keyword>
<feature type="transmembrane region" description="Helical" evidence="3">
    <location>
        <begin position="36"/>
        <end position="54"/>
    </location>
</feature>
<dbReference type="Proteomes" id="UP001295444">
    <property type="component" value="Chromosome 06"/>
</dbReference>
<proteinExistence type="predicted"/>
<protein>
    <submittedName>
        <fullName evidence="4">Collagen alpha-1(XXV) chain-like isoform X5</fullName>
    </submittedName>
</protein>
<keyword evidence="3" id="KW-0812">Transmembrane</keyword>
<dbReference type="InterPro" id="IPR050938">
    <property type="entry name" value="Collagen_Structural_Proteins"/>
</dbReference>
<keyword evidence="4" id="KW-0176">Collagen</keyword>
<evidence type="ECO:0000256" key="1">
    <source>
        <dbReference type="ARBA" id="ARBA00022737"/>
    </source>
</evidence>
<evidence type="ECO:0000256" key="2">
    <source>
        <dbReference type="SAM" id="MobiDB-lite"/>
    </source>
</evidence>
<feature type="region of interest" description="Disordered" evidence="2">
    <location>
        <begin position="120"/>
        <end position="139"/>
    </location>
</feature>
<dbReference type="PANTHER" id="PTHR37456">
    <property type="entry name" value="SI:CH211-266K2.1"/>
    <property type="match status" value="1"/>
</dbReference>